<name>A0A4R3Z8J4_9FIRM</name>
<feature type="transmembrane region" description="Helical" evidence="1">
    <location>
        <begin position="21"/>
        <end position="39"/>
    </location>
</feature>
<accession>A0A4R3Z8J4</accession>
<organism evidence="2 3">
    <name type="scientific">Longibaculum muris</name>
    <dbReference type="NCBI Taxonomy" id="1796628"/>
    <lineage>
        <taxon>Bacteria</taxon>
        <taxon>Bacillati</taxon>
        <taxon>Bacillota</taxon>
        <taxon>Erysipelotrichia</taxon>
        <taxon>Erysipelotrichales</taxon>
        <taxon>Coprobacillaceae</taxon>
        <taxon>Longibaculum</taxon>
    </lineage>
</organism>
<keyword evidence="1" id="KW-1133">Transmembrane helix</keyword>
<feature type="transmembrane region" description="Helical" evidence="1">
    <location>
        <begin position="45"/>
        <end position="66"/>
    </location>
</feature>
<feature type="transmembrane region" description="Helical" evidence="1">
    <location>
        <begin position="225"/>
        <end position="250"/>
    </location>
</feature>
<evidence type="ECO:0000256" key="1">
    <source>
        <dbReference type="SAM" id="Phobius"/>
    </source>
</evidence>
<dbReference type="Proteomes" id="UP000295515">
    <property type="component" value="Unassembled WGS sequence"/>
</dbReference>
<protein>
    <submittedName>
        <fullName evidence="2">Uncharacterized protein</fullName>
    </submittedName>
</protein>
<dbReference type="AlphaFoldDB" id="A0A4R3Z8J4"/>
<keyword evidence="3" id="KW-1185">Reference proteome</keyword>
<dbReference type="RefSeq" id="WP_066444903.1">
    <property type="nucleotide sequence ID" value="NZ_JANKBF010000001.1"/>
</dbReference>
<feature type="transmembrane region" description="Helical" evidence="1">
    <location>
        <begin position="201"/>
        <end position="219"/>
    </location>
</feature>
<feature type="transmembrane region" description="Helical" evidence="1">
    <location>
        <begin position="97"/>
        <end position="118"/>
    </location>
</feature>
<dbReference type="GeneID" id="98913833"/>
<reference evidence="2 3" key="1">
    <citation type="submission" date="2019-03" db="EMBL/GenBank/DDBJ databases">
        <title>Genomic Encyclopedia of Type Strains, Phase IV (KMG-IV): sequencing the most valuable type-strain genomes for metagenomic binning, comparative biology and taxonomic classification.</title>
        <authorList>
            <person name="Goeker M."/>
        </authorList>
    </citation>
    <scope>NUCLEOTIDE SEQUENCE [LARGE SCALE GENOMIC DNA]</scope>
    <source>
        <strain evidence="2 3">DSM 29487</strain>
    </source>
</reference>
<keyword evidence="1" id="KW-0472">Membrane</keyword>
<evidence type="ECO:0000313" key="2">
    <source>
        <dbReference type="EMBL" id="TCW02705.1"/>
    </source>
</evidence>
<comment type="caution">
    <text evidence="2">The sequence shown here is derived from an EMBL/GenBank/DDBJ whole genome shotgun (WGS) entry which is preliminary data.</text>
</comment>
<dbReference type="EMBL" id="SMCQ01000001">
    <property type="protein sequence ID" value="TCW02705.1"/>
    <property type="molecule type" value="Genomic_DNA"/>
</dbReference>
<sequence>MSIRGIKNQSNDIYLKYRQQIIPEFFYVGYVGLLAQYLRSGLFSFFVSLFLCPIAHGYVKCAMTLVDEKKPRIDYHQSMIGIIEFARVAPAYLMRKAIILFVVLLVALPTLFSIHSLIPELSLEWISSIGNALIQTEYFIPNFKGIQLIMHNSLLILNIIVCILVYLFLTALFMPVPYVMELEEFSWSECISYSIRLMRKNIFNFFELYLVYMLRHMIYWVLTGIVILIVGSINEILMLFCMVTSLFLYIEVFKGRFEIAKYLFYKEITGGYDEKRNSENQEDYH</sequence>
<gene>
    <name evidence="2" type="ORF">EDD60_1012</name>
</gene>
<feature type="transmembrane region" description="Helical" evidence="1">
    <location>
        <begin position="155"/>
        <end position="180"/>
    </location>
</feature>
<evidence type="ECO:0000313" key="3">
    <source>
        <dbReference type="Proteomes" id="UP000295515"/>
    </source>
</evidence>
<keyword evidence="1" id="KW-0812">Transmembrane</keyword>
<proteinExistence type="predicted"/>